<feature type="chain" id="PRO_5047407124" evidence="1">
    <location>
        <begin position="22"/>
        <end position="221"/>
    </location>
</feature>
<dbReference type="SUPFAM" id="SSF55144">
    <property type="entry name" value="LigT-like"/>
    <property type="match status" value="1"/>
</dbReference>
<gene>
    <name evidence="2" type="ORF">JDW22_01865</name>
</gene>
<dbReference type="EMBL" id="JAEHNZ010000001">
    <property type="protein sequence ID" value="MBK0395362.1"/>
    <property type="molecule type" value="Genomic_DNA"/>
</dbReference>
<organism evidence="2 3">
    <name type="scientific">Kingella bonacorsii</name>
    <dbReference type="NCBI Taxonomy" id="2796361"/>
    <lineage>
        <taxon>Bacteria</taxon>
        <taxon>Pseudomonadati</taxon>
        <taxon>Pseudomonadota</taxon>
        <taxon>Betaproteobacteria</taxon>
        <taxon>Neisseriales</taxon>
        <taxon>Neisseriaceae</taxon>
        <taxon>Kingella</taxon>
    </lineage>
</organism>
<dbReference type="Gene3D" id="3.90.1140.10">
    <property type="entry name" value="Cyclic phosphodiesterase"/>
    <property type="match status" value="1"/>
</dbReference>
<name>A0ABS1BQ91_9NEIS</name>
<keyword evidence="2" id="KW-0436">Ligase</keyword>
<dbReference type="Pfam" id="PF13563">
    <property type="entry name" value="2_5_RNA_ligase2"/>
    <property type="match status" value="1"/>
</dbReference>
<accession>A0ABS1BQ91</accession>
<dbReference type="RefSeq" id="WP_200521368.1">
    <property type="nucleotide sequence ID" value="NZ_JAEHNZ010000001.1"/>
</dbReference>
<sequence>MSHKKHLIALAALLLARAAFAETVNYNVFVKLDNTAESRVNDISQALARQGVNSLFAQGYQVHLTLYLTEYDSKRLPEIQKIVSQFARRQSKFTISFTGMHSTAGKWLMLDNQPSPELQQLADEITVQLVKLRDKNAKLPDWVSAYPEKVKTFERYGSPNVFAQFNPHVTLLTPKEFNDGVAKFEAGYAFRPFSAQAVGIGIAQVDALGQAKNVLYFKPFK</sequence>
<protein>
    <submittedName>
        <fullName evidence="2">2'-5' RNA ligase family protein</fullName>
    </submittedName>
</protein>
<comment type="caution">
    <text evidence="2">The sequence shown here is derived from an EMBL/GenBank/DDBJ whole genome shotgun (WGS) entry which is preliminary data.</text>
</comment>
<dbReference type="Proteomes" id="UP000614058">
    <property type="component" value="Unassembled WGS sequence"/>
</dbReference>
<keyword evidence="3" id="KW-1185">Reference proteome</keyword>
<evidence type="ECO:0000313" key="3">
    <source>
        <dbReference type="Proteomes" id="UP000614058"/>
    </source>
</evidence>
<dbReference type="InterPro" id="IPR009097">
    <property type="entry name" value="Cyclic_Pdiesterase"/>
</dbReference>
<reference evidence="2 3" key="1">
    <citation type="journal article" date="2021" name="Pathogens">
        <title>Isolation and Characterization of Kingella bonacorsii sp. nov., A Novel Kingella Species Detected in a Stable Periodontitis Subject.</title>
        <authorList>
            <person name="Antezack A."/>
            <person name="Boxberger M."/>
            <person name="Rolland C."/>
            <person name="Monnet-Corti V."/>
            <person name="La Scola B."/>
        </authorList>
    </citation>
    <scope>NUCLEOTIDE SEQUENCE [LARGE SCALE GENOMIC DNA]</scope>
    <source>
        <strain evidence="2 3">Marseille-Q4569</strain>
    </source>
</reference>
<evidence type="ECO:0000313" key="2">
    <source>
        <dbReference type="EMBL" id="MBK0395362.1"/>
    </source>
</evidence>
<proteinExistence type="predicted"/>
<keyword evidence="1" id="KW-0732">Signal</keyword>
<dbReference type="GO" id="GO:0016874">
    <property type="term" value="F:ligase activity"/>
    <property type="evidence" value="ECO:0007669"/>
    <property type="project" value="UniProtKB-KW"/>
</dbReference>
<feature type="signal peptide" evidence="1">
    <location>
        <begin position="1"/>
        <end position="21"/>
    </location>
</feature>
<evidence type="ECO:0000256" key="1">
    <source>
        <dbReference type="SAM" id="SignalP"/>
    </source>
</evidence>